<reference evidence="2" key="1">
    <citation type="journal article" date="2019" name="Int. J. Syst. Evol. Microbiol.">
        <title>The Global Catalogue of Microorganisms (GCM) 10K type strain sequencing project: providing services to taxonomists for standard genome sequencing and annotation.</title>
        <authorList>
            <consortium name="The Broad Institute Genomics Platform"/>
            <consortium name="The Broad Institute Genome Sequencing Center for Infectious Disease"/>
            <person name="Wu L."/>
            <person name="Ma J."/>
        </authorList>
    </citation>
    <scope>NUCLEOTIDE SEQUENCE [LARGE SCALE GENOMIC DNA]</scope>
    <source>
        <strain evidence="2">JCM 17190</strain>
    </source>
</reference>
<organism evidence="1 2">
    <name type="scientific">Celeribacter arenosi</name>
    <dbReference type="NCBI Taxonomy" id="792649"/>
    <lineage>
        <taxon>Bacteria</taxon>
        <taxon>Pseudomonadati</taxon>
        <taxon>Pseudomonadota</taxon>
        <taxon>Alphaproteobacteria</taxon>
        <taxon>Rhodobacterales</taxon>
        <taxon>Roseobacteraceae</taxon>
        <taxon>Celeribacter</taxon>
    </lineage>
</organism>
<evidence type="ECO:0008006" key="3">
    <source>
        <dbReference type="Google" id="ProtNLM"/>
    </source>
</evidence>
<evidence type="ECO:0000313" key="1">
    <source>
        <dbReference type="EMBL" id="GAA3855071.1"/>
    </source>
</evidence>
<dbReference type="Gene3D" id="1.10.10.10">
    <property type="entry name" value="Winged helix-like DNA-binding domain superfamily/Winged helix DNA-binding domain"/>
    <property type="match status" value="1"/>
</dbReference>
<dbReference type="Proteomes" id="UP001399917">
    <property type="component" value="Unassembled WGS sequence"/>
</dbReference>
<accession>A0ABP7JU54</accession>
<dbReference type="SUPFAM" id="SSF46785">
    <property type="entry name" value="Winged helix' DNA-binding domain"/>
    <property type="match status" value="1"/>
</dbReference>
<proteinExistence type="predicted"/>
<protein>
    <recommendedName>
        <fullName evidence="3">Helix-turn-helix domain-containing protein</fullName>
    </recommendedName>
</protein>
<dbReference type="EMBL" id="BAABDF010000002">
    <property type="protein sequence ID" value="GAA3855071.1"/>
    <property type="molecule type" value="Genomic_DNA"/>
</dbReference>
<comment type="caution">
    <text evidence="1">The sequence shown here is derived from an EMBL/GenBank/DDBJ whole genome shotgun (WGS) entry which is preliminary data.</text>
</comment>
<keyword evidence="2" id="KW-1185">Reference proteome</keyword>
<dbReference type="RefSeq" id="WP_344842471.1">
    <property type="nucleotide sequence ID" value="NZ_BAABDF010000002.1"/>
</dbReference>
<sequence length="124" mass="13824">MAKRDKRGNAASFIKLDTWIFGRPAYRRLGLGARALHWELIRVYNGHNNGRLFLSQRLAAERLGCSRNTVSRYYRELEEAGFVVKTRGACLGPEGVGQAAHWALTHLSVDGKPATLAFKNKTPA</sequence>
<dbReference type="Pfam" id="PF13730">
    <property type="entry name" value="HTH_36"/>
    <property type="match status" value="1"/>
</dbReference>
<gene>
    <name evidence="1" type="ORF">GCM10022404_02850</name>
</gene>
<dbReference type="InterPro" id="IPR036390">
    <property type="entry name" value="WH_DNA-bd_sf"/>
</dbReference>
<dbReference type="InterPro" id="IPR036388">
    <property type="entry name" value="WH-like_DNA-bd_sf"/>
</dbReference>
<evidence type="ECO:0000313" key="2">
    <source>
        <dbReference type="Proteomes" id="UP001399917"/>
    </source>
</evidence>
<name>A0ABP7JU54_9RHOB</name>